<evidence type="ECO:0000313" key="1">
    <source>
        <dbReference type="EMBL" id="KKN41342.1"/>
    </source>
</evidence>
<proteinExistence type="predicted"/>
<organism evidence="1">
    <name type="scientific">marine sediment metagenome</name>
    <dbReference type="NCBI Taxonomy" id="412755"/>
    <lineage>
        <taxon>unclassified sequences</taxon>
        <taxon>metagenomes</taxon>
        <taxon>ecological metagenomes</taxon>
    </lineage>
</organism>
<dbReference type="Gene3D" id="2.60.40.3350">
    <property type="match status" value="1"/>
</dbReference>
<dbReference type="EMBL" id="LAZR01001653">
    <property type="protein sequence ID" value="KKN41342.1"/>
    <property type="molecule type" value="Genomic_DNA"/>
</dbReference>
<reference evidence="1" key="1">
    <citation type="journal article" date="2015" name="Nature">
        <title>Complex archaea that bridge the gap between prokaryotes and eukaryotes.</title>
        <authorList>
            <person name="Spang A."/>
            <person name="Saw J.H."/>
            <person name="Jorgensen S.L."/>
            <person name="Zaremba-Niedzwiedzka K."/>
            <person name="Martijn J."/>
            <person name="Lind A.E."/>
            <person name="van Eijk R."/>
            <person name="Schleper C."/>
            <person name="Guy L."/>
            <person name="Ettema T.J."/>
        </authorList>
    </citation>
    <scope>NUCLEOTIDE SEQUENCE</scope>
</reference>
<protein>
    <submittedName>
        <fullName evidence="1">Uncharacterized protein</fullName>
    </submittedName>
</protein>
<name>A0A0F9QWG8_9ZZZZ</name>
<dbReference type="AlphaFoldDB" id="A0A0F9QWG8"/>
<sequence>MPTVTKIKRNDTAPAFTATLLDSSGTPVNLSGAAARFLMRNPRTRQIKVDAAATIVDAAAGKVRYDWAVGDTNRAAVYQVEIQITFSDSTVETFPNGSFHRLEVIKDLGPAG</sequence>
<accession>A0A0F9QWG8</accession>
<comment type="caution">
    <text evidence="1">The sequence shown here is derived from an EMBL/GenBank/DDBJ whole genome shotgun (WGS) entry which is preliminary data.</text>
</comment>
<gene>
    <name evidence="1" type="ORF">LCGC14_0724240</name>
</gene>